<gene>
    <name evidence="3" type="ORF">QYM36_004688</name>
</gene>
<dbReference type="PANTHER" id="PTHR13281:SF0">
    <property type="entry name" value="TRANSMEMBRANE PROTEIN 70, MITOCHONDRIAL"/>
    <property type="match status" value="1"/>
</dbReference>
<keyword evidence="4" id="KW-1185">Reference proteome</keyword>
<evidence type="ECO:0000313" key="3">
    <source>
        <dbReference type="EMBL" id="KAK2720884.1"/>
    </source>
</evidence>
<dbReference type="Pfam" id="PF06979">
    <property type="entry name" value="TMEM70"/>
    <property type="match status" value="1"/>
</dbReference>
<evidence type="ECO:0008006" key="5">
    <source>
        <dbReference type="Google" id="ProtNLM"/>
    </source>
</evidence>
<dbReference type="AlphaFoldDB" id="A0AA88LCA1"/>
<keyword evidence="2" id="KW-1133">Transmembrane helix</keyword>
<reference evidence="3" key="1">
    <citation type="submission" date="2023-07" db="EMBL/GenBank/DDBJ databases">
        <title>Chromosome-level genome assembly of Artemia franciscana.</title>
        <authorList>
            <person name="Jo E."/>
        </authorList>
    </citation>
    <scope>NUCLEOTIDE SEQUENCE</scope>
    <source>
        <tissue evidence="3">Whole body</tissue>
    </source>
</reference>
<evidence type="ECO:0000256" key="2">
    <source>
        <dbReference type="SAM" id="Phobius"/>
    </source>
</evidence>
<evidence type="ECO:0000256" key="1">
    <source>
        <dbReference type="ARBA" id="ARBA00005280"/>
    </source>
</evidence>
<dbReference type="Proteomes" id="UP001187531">
    <property type="component" value="Unassembled WGS sequence"/>
</dbReference>
<sequence>MLVETNDEKGNKAFPFCLPSRNQEGGTNEREVMYTGGLTKQVKNLKAFSFATSIAGITIQPIIFQKFHEIGFGASLSMAGIVGFFTFVTPYLIHTVTKRYVTEMIYDPTTDTYTAKTISFFLRKKEMTFTARDIEVPDVPGMFTTIKVHKKPLLLTPDGFYSKKQYLRIMKLDVPLDFEIEEGKGEKKEST</sequence>
<organism evidence="3 4">
    <name type="scientific">Artemia franciscana</name>
    <name type="common">Brine shrimp</name>
    <name type="synonym">Artemia sanfranciscana</name>
    <dbReference type="NCBI Taxonomy" id="6661"/>
    <lineage>
        <taxon>Eukaryota</taxon>
        <taxon>Metazoa</taxon>
        <taxon>Ecdysozoa</taxon>
        <taxon>Arthropoda</taxon>
        <taxon>Crustacea</taxon>
        <taxon>Branchiopoda</taxon>
        <taxon>Anostraca</taxon>
        <taxon>Artemiidae</taxon>
        <taxon>Artemia</taxon>
    </lineage>
</organism>
<feature type="transmembrane region" description="Helical" evidence="2">
    <location>
        <begin position="70"/>
        <end position="93"/>
    </location>
</feature>
<dbReference type="GO" id="GO:0033615">
    <property type="term" value="P:mitochondrial proton-transporting ATP synthase complex assembly"/>
    <property type="evidence" value="ECO:0007669"/>
    <property type="project" value="TreeGrafter"/>
</dbReference>
<dbReference type="InterPro" id="IPR045325">
    <property type="entry name" value="TMEM70/TMEM186/TMEM223"/>
</dbReference>
<dbReference type="InterPro" id="IPR009724">
    <property type="entry name" value="TMEM70"/>
</dbReference>
<dbReference type="PANTHER" id="PTHR13281">
    <property type="entry name" value="TRANSMEMBRANE PROTEIN 70, MITOCHONDRIAL"/>
    <property type="match status" value="1"/>
</dbReference>
<accession>A0AA88LCA1</accession>
<keyword evidence="2" id="KW-0812">Transmembrane</keyword>
<protein>
    <recommendedName>
        <fullName evidence="5">Transmembrane protein 70</fullName>
    </recommendedName>
</protein>
<name>A0AA88LCA1_ARTSF</name>
<proteinExistence type="inferred from homology"/>
<dbReference type="EMBL" id="JAVRJZ010000007">
    <property type="protein sequence ID" value="KAK2720884.1"/>
    <property type="molecule type" value="Genomic_DNA"/>
</dbReference>
<feature type="transmembrane region" description="Helical" evidence="2">
    <location>
        <begin position="47"/>
        <end position="64"/>
    </location>
</feature>
<dbReference type="GO" id="GO:0031966">
    <property type="term" value="C:mitochondrial membrane"/>
    <property type="evidence" value="ECO:0007669"/>
    <property type="project" value="TreeGrafter"/>
</dbReference>
<comment type="caution">
    <text evidence="3">The sequence shown here is derived from an EMBL/GenBank/DDBJ whole genome shotgun (WGS) entry which is preliminary data.</text>
</comment>
<evidence type="ECO:0000313" key="4">
    <source>
        <dbReference type="Proteomes" id="UP001187531"/>
    </source>
</evidence>
<comment type="similarity">
    <text evidence="1">Belongs to the TMEM70 family.</text>
</comment>
<keyword evidence="2" id="KW-0472">Membrane</keyword>